<accession>A0A0A9GKL2</accession>
<sequence>MPIGWTKIILPTWMAWPKLYIEYHVVTGLKQKYSIAQGIF</sequence>
<proteinExistence type="predicted"/>
<reference evidence="1" key="1">
    <citation type="submission" date="2014-09" db="EMBL/GenBank/DDBJ databases">
        <authorList>
            <person name="Magalhaes I.L.F."/>
            <person name="Oliveira U."/>
            <person name="Santos F.R."/>
            <person name="Vidigal T.H.D.A."/>
            <person name="Brescovit A.D."/>
            <person name="Santos A.J."/>
        </authorList>
    </citation>
    <scope>NUCLEOTIDE SEQUENCE</scope>
    <source>
        <tissue evidence="1">Shoot tissue taken approximately 20 cm above the soil surface</tissue>
    </source>
</reference>
<evidence type="ECO:0000313" key="1">
    <source>
        <dbReference type="EMBL" id="JAE25630.1"/>
    </source>
</evidence>
<reference evidence="1" key="2">
    <citation type="journal article" date="2015" name="Data Brief">
        <title>Shoot transcriptome of the giant reed, Arundo donax.</title>
        <authorList>
            <person name="Barrero R.A."/>
            <person name="Guerrero F.D."/>
            <person name="Moolhuijzen P."/>
            <person name="Goolsby J.A."/>
            <person name="Tidwell J."/>
            <person name="Bellgard S.E."/>
            <person name="Bellgard M.I."/>
        </authorList>
    </citation>
    <scope>NUCLEOTIDE SEQUENCE</scope>
    <source>
        <tissue evidence="1">Shoot tissue taken approximately 20 cm above the soil surface</tissue>
    </source>
</reference>
<dbReference type="EMBL" id="GBRH01172266">
    <property type="protein sequence ID" value="JAE25630.1"/>
    <property type="molecule type" value="Transcribed_RNA"/>
</dbReference>
<name>A0A0A9GKL2_ARUDO</name>
<protein>
    <submittedName>
        <fullName evidence="1">Uncharacterized protein</fullName>
    </submittedName>
</protein>
<organism evidence="1">
    <name type="scientific">Arundo donax</name>
    <name type="common">Giant reed</name>
    <name type="synonym">Donax arundinaceus</name>
    <dbReference type="NCBI Taxonomy" id="35708"/>
    <lineage>
        <taxon>Eukaryota</taxon>
        <taxon>Viridiplantae</taxon>
        <taxon>Streptophyta</taxon>
        <taxon>Embryophyta</taxon>
        <taxon>Tracheophyta</taxon>
        <taxon>Spermatophyta</taxon>
        <taxon>Magnoliopsida</taxon>
        <taxon>Liliopsida</taxon>
        <taxon>Poales</taxon>
        <taxon>Poaceae</taxon>
        <taxon>PACMAD clade</taxon>
        <taxon>Arundinoideae</taxon>
        <taxon>Arundineae</taxon>
        <taxon>Arundo</taxon>
    </lineage>
</organism>
<dbReference type="AlphaFoldDB" id="A0A0A9GKL2"/>